<comment type="similarity">
    <text evidence="2">Belongs to the EIF-2B alpha/beta/delta subunits family. MtnA subfamily.</text>
</comment>
<name>L0A9H5_CALLD</name>
<dbReference type="FunFam" id="3.40.50.10470:FF:000006">
    <property type="entry name" value="Methylthioribose-1-phosphate isomerase"/>
    <property type="match status" value="1"/>
</dbReference>
<gene>
    <name evidence="3" type="ordered locus">Calag_0779</name>
</gene>
<proteinExistence type="inferred from homology"/>
<dbReference type="NCBIfam" id="TIGR00512">
    <property type="entry name" value="salvage_mtnA"/>
    <property type="match status" value="1"/>
</dbReference>
<dbReference type="FunFam" id="1.20.120.420:FF:000003">
    <property type="entry name" value="Methylthioribose-1-phosphate isomerase"/>
    <property type="match status" value="1"/>
</dbReference>
<dbReference type="EMBL" id="CP003378">
    <property type="protein sequence ID" value="AFZ70521.1"/>
    <property type="molecule type" value="Genomic_DNA"/>
</dbReference>
<feature type="binding site" evidence="2">
    <location>
        <begin position="62"/>
        <end position="64"/>
    </location>
    <ligand>
        <name>substrate</name>
    </ligand>
</feature>
<dbReference type="InterPro" id="IPR027363">
    <property type="entry name" value="M1Pi_N"/>
</dbReference>
<dbReference type="Gene3D" id="1.20.120.420">
    <property type="entry name" value="translation initiation factor eif-2b, domain 1"/>
    <property type="match status" value="1"/>
</dbReference>
<keyword evidence="2" id="KW-0486">Methionine biosynthesis</keyword>
<dbReference type="GO" id="GO:0019509">
    <property type="term" value="P:L-methionine salvage from methylthioadenosine"/>
    <property type="evidence" value="ECO:0007669"/>
    <property type="project" value="UniProtKB-UniRule"/>
</dbReference>
<accession>L0A9H5</accession>
<keyword evidence="4" id="KW-1185">Reference proteome</keyword>
<dbReference type="InterPro" id="IPR000649">
    <property type="entry name" value="IF-2B-related"/>
</dbReference>
<comment type="catalytic activity">
    <reaction evidence="2">
        <text>5-(methylsulfanyl)-alpha-D-ribose 1-phosphate = 5-(methylsulfanyl)-D-ribulose 1-phosphate</text>
        <dbReference type="Rhea" id="RHEA:19989"/>
        <dbReference type="ChEBI" id="CHEBI:58533"/>
        <dbReference type="ChEBI" id="CHEBI:58548"/>
        <dbReference type="EC" id="5.3.1.23"/>
    </reaction>
</comment>
<reference evidence="4" key="1">
    <citation type="submission" date="2012-03" db="EMBL/GenBank/DDBJ databases">
        <title>Complete genome of Caldisphaera lagunensis DSM 15908.</title>
        <authorList>
            <person name="Lucas S."/>
            <person name="Copeland A."/>
            <person name="Lapidus A."/>
            <person name="Glavina del Rio T."/>
            <person name="Dalin E."/>
            <person name="Tice H."/>
            <person name="Bruce D."/>
            <person name="Goodwin L."/>
            <person name="Pitluck S."/>
            <person name="Peters L."/>
            <person name="Mikhailova N."/>
            <person name="Teshima H."/>
            <person name="Kyrpides N."/>
            <person name="Mavromatis K."/>
            <person name="Ivanova N."/>
            <person name="Brettin T."/>
            <person name="Detter J.C."/>
            <person name="Han C."/>
            <person name="Larimer F."/>
            <person name="Land M."/>
            <person name="Hauser L."/>
            <person name="Markowitz V."/>
            <person name="Cheng J.-F."/>
            <person name="Hugenholtz P."/>
            <person name="Woyke T."/>
            <person name="Wu D."/>
            <person name="Spring S."/>
            <person name="Schroeder M."/>
            <person name="Brambilla E."/>
            <person name="Klenk H.-P."/>
            <person name="Eisen J.A."/>
        </authorList>
    </citation>
    <scope>NUCLEOTIDE SEQUENCE [LARGE SCALE GENOMIC DNA]</scope>
    <source>
        <strain evidence="4">DSM 15908 / JCM 11604 / IC-154</strain>
    </source>
</reference>
<comment type="function">
    <text evidence="2">Catalyzes the interconversion of methylthioribose-1-phosphate (MTR-1-P) into methylthioribulose-1-phosphate (MTRu-1-P).</text>
</comment>
<dbReference type="GO" id="GO:0046523">
    <property type="term" value="F:S-methyl-5-thioribose-1-phosphate isomerase activity"/>
    <property type="evidence" value="ECO:0007669"/>
    <property type="project" value="UniProtKB-UniRule"/>
</dbReference>
<dbReference type="OrthoDB" id="45195at2157"/>
<dbReference type="RefSeq" id="WP_015232418.1">
    <property type="nucleotide sequence ID" value="NC_019791.1"/>
</dbReference>
<dbReference type="NCBIfam" id="NF004326">
    <property type="entry name" value="PRK05720.1"/>
    <property type="match status" value="1"/>
</dbReference>
<dbReference type="InterPro" id="IPR037171">
    <property type="entry name" value="NagB/RpiA_transferase-like"/>
</dbReference>
<dbReference type="Gene3D" id="3.40.50.10470">
    <property type="entry name" value="Translation initiation factor eif-2b, domain 2"/>
    <property type="match status" value="1"/>
</dbReference>
<dbReference type="NCBIfam" id="TIGR00524">
    <property type="entry name" value="eIF-2B_rel"/>
    <property type="match status" value="1"/>
</dbReference>
<feature type="site" description="Transition state stabilizer" evidence="2">
    <location>
        <position position="174"/>
    </location>
</feature>
<dbReference type="GeneID" id="14212039"/>
<keyword evidence="1 2" id="KW-0413">Isomerase</keyword>
<dbReference type="KEGG" id="clg:Calag_0779"/>
<dbReference type="AlphaFoldDB" id="L0A9H5"/>
<feature type="active site" description="Proton donor" evidence="2">
    <location>
        <position position="254"/>
    </location>
</feature>
<keyword evidence="2" id="KW-0028">Amino-acid biosynthesis</keyword>
<dbReference type="PANTHER" id="PTHR43475">
    <property type="entry name" value="METHYLTHIORIBOSE-1-PHOSPHATE ISOMERASE"/>
    <property type="match status" value="1"/>
</dbReference>
<evidence type="ECO:0000256" key="1">
    <source>
        <dbReference type="ARBA" id="ARBA00023235"/>
    </source>
</evidence>
<protein>
    <recommendedName>
        <fullName evidence="2">Putative methylthioribose-1-phosphate isomerase</fullName>
        <shortName evidence="2">M1Pi</shortName>
        <shortName evidence="2">MTR-1-P isomerase</shortName>
        <ecNumber evidence="2">5.3.1.23</ecNumber>
    </recommendedName>
    <alternativeName>
        <fullName evidence="2">MTNA-like protein</fullName>
        <shortName evidence="2">aMTNA</shortName>
    </alternativeName>
    <alternativeName>
        <fullName evidence="2">S-methyl-5-thioribose-1-phosphate isomerase</fullName>
    </alternativeName>
</protein>
<dbReference type="PANTHER" id="PTHR43475:SF1">
    <property type="entry name" value="METHYLTHIORIBOSE-1-PHOSPHATE ISOMERASE"/>
    <property type="match status" value="1"/>
</dbReference>
<sequence>MEDIRNELDKLEEYLKIKPLYWDFDKGEFVWIDTRLIPWKELYRSTKDYHRVAQAIKEMEIRGAPAIGVSAAYGLALATIYSNASKVDDLLKDVKEAYNVLASTRPTAYNLFWALNRLWNVILSNYEKNDLEDIKQNVLNEAHRVYIEDIKNNVNMGKYGSKIIENNSRIITHCNTGALATAGFGTALGVIRYAFYEGKSIHVYADETRPLLQGARLTIWELKKEGIPSTLVVDGASGLLFSKNMADLAIVGADRITLTGHVANKIGTFNLALAANYHKKPFYVAAPTSTVHPTENPNDIVIEERSQDEVTNIMGKLNITVDGTEAFNPAFDITPPEIVEGIITEKGIVKKPYLNNFKALLYGRQ</sequence>
<dbReference type="STRING" id="1056495.Calag_0779"/>
<evidence type="ECO:0000256" key="2">
    <source>
        <dbReference type="HAMAP-Rule" id="MF_01678"/>
    </source>
</evidence>
<dbReference type="eggNOG" id="arCOG01123">
    <property type="taxonomic scope" value="Archaea"/>
</dbReference>
<dbReference type="Proteomes" id="UP000010469">
    <property type="component" value="Chromosome"/>
</dbReference>
<evidence type="ECO:0000313" key="3">
    <source>
        <dbReference type="EMBL" id="AFZ70521.1"/>
    </source>
</evidence>
<dbReference type="Pfam" id="PF01008">
    <property type="entry name" value="IF-2B"/>
    <property type="match status" value="1"/>
</dbReference>
<organism evidence="3 4">
    <name type="scientific">Caldisphaera lagunensis (strain DSM 15908 / JCM 11604 / ANMR 0165 / IC-154)</name>
    <dbReference type="NCBI Taxonomy" id="1056495"/>
    <lineage>
        <taxon>Archaea</taxon>
        <taxon>Thermoproteota</taxon>
        <taxon>Thermoprotei</taxon>
        <taxon>Acidilobales</taxon>
        <taxon>Caldisphaeraceae</taxon>
        <taxon>Caldisphaera</taxon>
    </lineage>
</organism>
<dbReference type="SUPFAM" id="SSF100950">
    <property type="entry name" value="NagB/RpiA/CoA transferase-like"/>
    <property type="match status" value="1"/>
</dbReference>
<feature type="binding site" evidence="2">
    <location>
        <begin position="264"/>
        <end position="265"/>
    </location>
    <ligand>
        <name>substrate</name>
    </ligand>
</feature>
<dbReference type="HOGENOM" id="CLU_016218_1_2_2"/>
<dbReference type="EC" id="5.3.1.23" evidence="2"/>
<dbReference type="InterPro" id="IPR042529">
    <property type="entry name" value="IF_2B-like_C"/>
</dbReference>
<dbReference type="InterPro" id="IPR005251">
    <property type="entry name" value="IF-M1Pi"/>
</dbReference>
<dbReference type="HAMAP" id="MF_01678">
    <property type="entry name" value="Salvage_MtnA"/>
    <property type="match status" value="1"/>
</dbReference>
<dbReference type="InParanoid" id="L0A9H5"/>
<feature type="binding site" evidence="2">
    <location>
        <position position="213"/>
    </location>
    <ligand>
        <name>substrate</name>
    </ligand>
</feature>
<evidence type="ECO:0000313" key="4">
    <source>
        <dbReference type="Proteomes" id="UP000010469"/>
    </source>
</evidence>
<dbReference type="InterPro" id="IPR011559">
    <property type="entry name" value="Initiation_fac_2B_a/b/d"/>
</dbReference>
<dbReference type="FunCoup" id="L0A9H5">
    <property type="interactions" value="213"/>
</dbReference>
<feature type="binding site" evidence="2">
    <location>
        <position position="105"/>
    </location>
    <ligand>
        <name>substrate</name>
    </ligand>
</feature>